<accession>A0A0D1YIK7</accession>
<evidence type="ECO:0000313" key="3">
    <source>
        <dbReference type="Proteomes" id="UP000053599"/>
    </source>
</evidence>
<proteinExistence type="predicted"/>
<dbReference type="Proteomes" id="UP000053599">
    <property type="component" value="Unassembled WGS sequence"/>
</dbReference>
<organism evidence="2 3">
    <name type="scientific">Exophiala sideris</name>
    <dbReference type="NCBI Taxonomy" id="1016849"/>
    <lineage>
        <taxon>Eukaryota</taxon>
        <taxon>Fungi</taxon>
        <taxon>Dikarya</taxon>
        <taxon>Ascomycota</taxon>
        <taxon>Pezizomycotina</taxon>
        <taxon>Eurotiomycetes</taxon>
        <taxon>Chaetothyriomycetidae</taxon>
        <taxon>Chaetothyriales</taxon>
        <taxon>Herpotrichiellaceae</taxon>
        <taxon>Exophiala</taxon>
    </lineage>
</organism>
<sequence length="121" mass="12940">MSNPSKHRVFKHSVAHSPSSPAAVVMQMLVSSNLLEPSYGPSFSASRAPSRLHQTMGHAPEGFCPSASQRSGGLPTKSPRECNNSGTWKCGMLFLKRSQLHVICSQPRALSDSEGSTTCPT</sequence>
<gene>
    <name evidence="2" type="ORF">PV11_04808</name>
</gene>
<name>A0A0D1YIK7_9EURO</name>
<dbReference type="EMBL" id="KN846952">
    <property type="protein sequence ID" value="KIV82722.1"/>
    <property type="molecule type" value="Genomic_DNA"/>
</dbReference>
<dbReference type="OrthoDB" id="5390at2759"/>
<feature type="region of interest" description="Disordered" evidence="1">
    <location>
        <begin position="40"/>
        <end position="81"/>
    </location>
</feature>
<protein>
    <submittedName>
        <fullName evidence="2">Uncharacterized protein</fullName>
    </submittedName>
</protein>
<dbReference type="AlphaFoldDB" id="A0A0D1YIK7"/>
<evidence type="ECO:0000256" key="1">
    <source>
        <dbReference type="SAM" id="MobiDB-lite"/>
    </source>
</evidence>
<dbReference type="HOGENOM" id="CLU_2038089_0_0_1"/>
<reference evidence="2 3" key="1">
    <citation type="submission" date="2015-01" db="EMBL/GenBank/DDBJ databases">
        <title>The Genome Sequence of Exophiala sideris CBS121828.</title>
        <authorList>
            <consortium name="The Broad Institute Genomics Platform"/>
            <person name="Cuomo C."/>
            <person name="de Hoog S."/>
            <person name="Gorbushina A."/>
            <person name="Stielow B."/>
            <person name="Teixiera M."/>
            <person name="Abouelleil A."/>
            <person name="Chapman S.B."/>
            <person name="Priest M."/>
            <person name="Young S.K."/>
            <person name="Wortman J."/>
            <person name="Nusbaum C."/>
            <person name="Birren B."/>
        </authorList>
    </citation>
    <scope>NUCLEOTIDE SEQUENCE [LARGE SCALE GENOMIC DNA]</scope>
    <source>
        <strain evidence="2 3">CBS 121828</strain>
    </source>
</reference>
<evidence type="ECO:0000313" key="2">
    <source>
        <dbReference type="EMBL" id="KIV82722.1"/>
    </source>
</evidence>